<dbReference type="AlphaFoldDB" id="A0A316KZG8"/>
<comment type="caution">
    <text evidence="3">The sequence shown here is derived from an EMBL/GenBank/DDBJ whole genome shotgun (WGS) entry which is preliminary data.</text>
</comment>
<feature type="domain" description="Response regulatory" evidence="2">
    <location>
        <begin position="11"/>
        <end position="135"/>
    </location>
</feature>
<dbReference type="Gene3D" id="3.40.50.2300">
    <property type="match status" value="1"/>
</dbReference>
<proteinExistence type="predicted"/>
<dbReference type="OrthoDB" id="673128at2"/>
<keyword evidence="4" id="KW-1185">Reference proteome</keyword>
<reference evidence="3 4" key="1">
    <citation type="submission" date="2018-05" db="EMBL/GenBank/DDBJ databases">
        <title>Complete genome sequence of Flagellimonas aquimarina ECD12 isolated from seaweed Ecklonia cava.</title>
        <authorList>
            <person name="Choi S."/>
            <person name="Seong C."/>
        </authorList>
    </citation>
    <scope>NUCLEOTIDE SEQUENCE [LARGE SCALE GENOMIC DNA]</scope>
    <source>
        <strain evidence="3 4">ECD12</strain>
    </source>
</reference>
<organism evidence="3 4">
    <name type="scientific">Flagellimonas aquimarina</name>
    <dbReference type="NCBI Taxonomy" id="2201895"/>
    <lineage>
        <taxon>Bacteria</taxon>
        <taxon>Pseudomonadati</taxon>
        <taxon>Bacteroidota</taxon>
        <taxon>Flavobacteriia</taxon>
        <taxon>Flavobacteriales</taxon>
        <taxon>Flavobacteriaceae</taxon>
        <taxon>Flagellimonas</taxon>
    </lineage>
</organism>
<evidence type="ECO:0000313" key="3">
    <source>
        <dbReference type="EMBL" id="PWL39006.1"/>
    </source>
</evidence>
<evidence type="ECO:0000256" key="1">
    <source>
        <dbReference type="PROSITE-ProRule" id="PRU00169"/>
    </source>
</evidence>
<protein>
    <recommendedName>
        <fullName evidence="2">Response regulatory domain-containing protein</fullName>
    </recommendedName>
</protein>
<dbReference type="Pfam" id="PF00072">
    <property type="entry name" value="Response_reg"/>
    <property type="match status" value="1"/>
</dbReference>
<feature type="modified residue" description="4-aspartylphosphate" evidence="1">
    <location>
        <position position="66"/>
    </location>
</feature>
<dbReference type="InterPro" id="IPR011006">
    <property type="entry name" value="CheY-like_superfamily"/>
</dbReference>
<evidence type="ECO:0000259" key="2">
    <source>
        <dbReference type="PROSITE" id="PS50110"/>
    </source>
</evidence>
<dbReference type="RefSeq" id="WP_109663376.1">
    <property type="nucleotide sequence ID" value="NZ_QGEG01000002.1"/>
</dbReference>
<name>A0A316KZG8_9FLAO</name>
<dbReference type="SUPFAM" id="SSF52172">
    <property type="entry name" value="CheY-like"/>
    <property type="match status" value="1"/>
</dbReference>
<keyword evidence="1" id="KW-0597">Phosphoprotein</keyword>
<dbReference type="PROSITE" id="PS50110">
    <property type="entry name" value="RESPONSE_REGULATORY"/>
    <property type="match status" value="1"/>
</dbReference>
<gene>
    <name evidence="3" type="ORF">DKG77_12330</name>
</gene>
<accession>A0A316KZG8</accession>
<evidence type="ECO:0000313" key="4">
    <source>
        <dbReference type="Proteomes" id="UP000245762"/>
    </source>
</evidence>
<dbReference type="InterPro" id="IPR001789">
    <property type="entry name" value="Sig_transdc_resp-reg_receiver"/>
</dbReference>
<dbReference type="Proteomes" id="UP000245762">
    <property type="component" value="Unassembled WGS sequence"/>
</dbReference>
<dbReference type="EMBL" id="QGEG01000002">
    <property type="protein sequence ID" value="PWL39006.1"/>
    <property type="molecule type" value="Genomic_DNA"/>
</dbReference>
<sequence>MINTDCDPFDVSYIIDDSEVTCKIHKKLLEKSRLSKSQKMYSSPVQALKFLVRDIKAKKKILVLLDLEMPGVNGIDFLDIITGLEASAQQLSVYVVSSTILEHLDNSVIYNSIIKRHFKKPLSPKDLSQKSVINACFEEYASY</sequence>
<dbReference type="GO" id="GO:0000160">
    <property type="term" value="P:phosphorelay signal transduction system"/>
    <property type="evidence" value="ECO:0007669"/>
    <property type="project" value="InterPro"/>
</dbReference>